<accession>A0A6D2I8B9</accession>
<comment type="caution">
    <text evidence="1">The sequence shown here is derived from an EMBL/GenBank/DDBJ whole genome shotgun (WGS) entry which is preliminary data.</text>
</comment>
<organism evidence="1 2">
    <name type="scientific">Microthlaspi erraticum</name>
    <dbReference type="NCBI Taxonomy" id="1685480"/>
    <lineage>
        <taxon>Eukaryota</taxon>
        <taxon>Viridiplantae</taxon>
        <taxon>Streptophyta</taxon>
        <taxon>Embryophyta</taxon>
        <taxon>Tracheophyta</taxon>
        <taxon>Spermatophyta</taxon>
        <taxon>Magnoliopsida</taxon>
        <taxon>eudicotyledons</taxon>
        <taxon>Gunneridae</taxon>
        <taxon>Pentapetalae</taxon>
        <taxon>rosids</taxon>
        <taxon>malvids</taxon>
        <taxon>Brassicales</taxon>
        <taxon>Brassicaceae</taxon>
        <taxon>Coluteocarpeae</taxon>
        <taxon>Microthlaspi</taxon>
    </lineage>
</organism>
<dbReference type="AlphaFoldDB" id="A0A6D2I8B9"/>
<gene>
    <name evidence="1" type="ORF">MERR_LOCUS8607</name>
</gene>
<reference evidence="1" key="1">
    <citation type="submission" date="2020-01" db="EMBL/GenBank/DDBJ databases">
        <authorList>
            <person name="Mishra B."/>
        </authorList>
    </citation>
    <scope>NUCLEOTIDE SEQUENCE [LARGE SCALE GENOMIC DNA]</scope>
</reference>
<sequence>MTKSVSEAKLLIENLAASDANACPDYNRSARTTSSSESAQISELKNMVSQLLKGRQGVHAIEDALATNEDTLMDFMREATEENLEEVNYIGGNYGNRGFNQPFRAHPNLSYRSNNVENPSDQVYPNQGAYQGGQYQSKPRQVYPRGMYQVKQPFTFSQETNPTQTGEKFDVALKKYMEEQRSFGANWNIAYHWRLVEEGKTLSAPCTDPHSVELLSSGGGFMSFGPAVQKIRRYWLDSTHQLDRPVSNSIELLFQESKSNPKNVASL</sequence>
<proteinExistence type="predicted"/>
<dbReference type="Proteomes" id="UP000467841">
    <property type="component" value="Unassembled WGS sequence"/>
</dbReference>
<name>A0A6D2I8B9_9BRAS</name>
<dbReference type="EMBL" id="CACVBM020000610">
    <property type="protein sequence ID" value="CAA7021372.1"/>
    <property type="molecule type" value="Genomic_DNA"/>
</dbReference>
<keyword evidence="2" id="KW-1185">Reference proteome</keyword>
<protein>
    <submittedName>
        <fullName evidence="1">Uncharacterized protein</fullName>
    </submittedName>
</protein>
<evidence type="ECO:0000313" key="1">
    <source>
        <dbReference type="EMBL" id="CAA7021372.1"/>
    </source>
</evidence>
<evidence type="ECO:0000313" key="2">
    <source>
        <dbReference type="Proteomes" id="UP000467841"/>
    </source>
</evidence>